<organism evidence="1">
    <name type="scientific">Tanacetum cinerariifolium</name>
    <name type="common">Dalmatian daisy</name>
    <name type="synonym">Chrysanthemum cinerariifolium</name>
    <dbReference type="NCBI Taxonomy" id="118510"/>
    <lineage>
        <taxon>Eukaryota</taxon>
        <taxon>Viridiplantae</taxon>
        <taxon>Streptophyta</taxon>
        <taxon>Embryophyta</taxon>
        <taxon>Tracheophyta</taxon>
        <taxon>Spermatophyta</taxon>
        <taxon>Magnoliopsida</taxon>
        <taxon>eudicotyledons</taxon>
        <taxon>Gunneridae</taxon>
        <taxon>Pentapetalae</taxon>
        <taxon>asterids</taxon>
        <taxon>campanulids</taxon>
        <taxon>Asterales</taxon>
        <taxon>Asteraceae</taxon>
        <taxon>Asteroideae</taxon>
        <taxon>Anthemideae</taxon>
        <taxon>Anthemidinae</taxon>
        <taxon>Tanacetum</taxon>
    </lineage>
</organism>
<accession>A0A699JXJ6</accession>
<dbReference type="AlphaFoldDB" id="A0A699JXJ6"/>
<name>A0A699JXJ6_TANCI</name>
<feature type="non-terminal residue" evidence="1">
    <location>
        <position position="1"/>
    </location>
</feature>
<protein>
    <submittedName>
        <fullName evidence="1">Uncharacterized protein</fullName>
    </submittedName>
</protein>
<sequence length="284" mass="34276">RQGITELKPQDLEGPAFELFKVFHPNVIHLQYQMEECHTLLTDSVDDSILRHMSANHFHWVVHPVRPALSILKIKAGYYPDVSLEQMVPDQMWIEEECKYDIAAMYGISHWWFQTQRFYINRHTSEGDRRAVRTHMRILSVVKIEVFSMYGYQTQLNLTKPRWDATGFEYKHDYMVIDSPRAVTFRDRYGVQMIMRFNEIHKFSDGTLHQFDEALDYRVKEFKVNRMNPGLNTRFWTRKDVDRRKEFMFAIQKRLETRRIFRNLESFVGGRVRYGDYRLMKRTE</sequence>
<reference evidence="1" key="1">
    <citation type="journal article" date="2019" name="Sci. Rep.">
        <title>Draft genome of Tanacetum cinerariifolium, the natural source of mosquito coil.</title>
        <authorList>
            <person name="Yamashiro T."/>
            <person name="Shiraishi A."/>
            <person name="Satake H."/>
            <person name="Nakayama K."/>
        </authorList>
    </citation>
    <scope>NUCLEOTIDE SEQUENCE</scope>
</reference>
<proteinExistence type="predicted"/>
<dbReference type="EMBL" id="BKCJ010450528">
    <property type="protein sequence ID" value="GFA58755.1"/>
    <property type="molecule type" value="Genomic_DNA"/>
</dbReference>
<comment type="caution">
    <text evidence="1">The sequence shown here is derived from an EMBL/GenBank/DDBJ whole genome shotgun (WGS) entry which is preliminary data.</text>
</comment>
<evidence type="ECO:0000313" key="1">
    <source>
        <dbReference type="EMBL" id="GFA58755.1"/>
    </source>
</evidence>
<gene>
    <name evidence="1" type="ORF">Tci_630727</name>
</gene>